<organism evidence="6 8">
    <name type="scientific">Enterococcus cecorum</name>
    <dbReference type="NCBI Taxonomy" id="44008"/>
    <lineage>
        <taxon>Bacteria</taxon>
        <taxon>Bacillati</taxon>
        <taxon>Bacillota</taxon>
        <taxon>Bacilli</taxon>
        <taxon>Lactobacillales</taxon>
        <taxon>Enterococcaceae</taxon>
        <taxon>Enterococcus</taxon>
    </lineage>
</organism>
<dbReference type="RefSeq" id="WP_016250718.1">
    <property type="nucleotide sequence ID" value="NZ_CP010059.1"/>
</dbReference>
<proteinExistence type="inferred from homology"/>
<reference evidence="8" key="2">
    <citation type="submission" date="2017-04" db="EMBL/GenBank/DDBJ databases">
        <title>Function of individual gut microbiota members based on whole genome sequencing of pure cultures obtained from chicken caecum.</title>
        <authorList>
            <person name="Medvecky M."/>
            <person name="Cejkova D."/>
            <person name="Polansky O."/>
            <person name="Karasova D."/>
            <person name="Kubasova T."/>
            <person name="Cizek A."/>
            <person name="Rychlik I."/>
        </authorList>
    </citation>
    <scope>NUCLEOTIDE SEQUENCE [LARGE SCALE GENOMIC DNA]</scope>
    <source>
        <strain evidence="8">An144</strain>
    </source>
</reference>
<comment type="similarity">
    <text evidence="1 2">Belongs to the BioY family.</text>
</comment>
<dbReference type="GO" id="GO:0005886">
    <property type="term" value="C:plasma membrane"/>
    <property type="evidence" value="ECO:0007669"/>
    <property type="project" value="UniProtKB-SubCell"/>
</dbReference>
<dbReference type="Proteomes" id="UP001255696">
    <property type="component" value="Unassembled WGS sequence"/>
</dbReference>
<dbReference type="GeneID" id="60872660"/>
<keyword evidence="2" id="KW-1003">Cell membrane</keyword>
<dbReference type="Pfam" id="PF02632">
    <property type="entry name" value="BioY"/>
    <property type="match status" value="1"/>
</dbReference>
<comment type="subcellular location">
    <subcellularLocation>
        <location evidence="2">Cell membrane</location>
        <topology evidence="2">Multi-pass membrane protein</topology>
    </subcellularLocation>
</comment>
<evidence type="ECO:0000313" key="8">
    <source>
        <dbReference type="Proteomes" id="UP000196074"/>
    </source>
</evidence>
<keyword evidence="3" id="KW-0812">Transmembrane</keyword>
<dbReference type="EMBL" id="JARQBI010000014">
    <property type="protein sequence ID" value="MDT2796954.1"/>
    <property type="molecule type" value="Genomic_DNA"/>
</dbReference>
<evidence type="ECO:0000313" key="4">
    <source>
        <dbReference type="EMBL" id="MDT2796954.1"/>
    </source>
</evidence>
<gene>
    <name evidence="6" type="ORF">B5E88_04945</name>
    <name evidence="7" type="ORF">EB18_01484</name>
    <name evidence="4" type="ORF">P7H47_06820</name>
    <name evidence="5" type="ORF">U1294_07710</name>
</gene>
<feature type="transmembrane region" description="Helical" evidence="3">
    <location>
        <begin position="88"/>
        <end position="104"/>
    </location>
</feature>
<feature type="transmembrane region" description="Helical" evidence="3">
    <location>
        <begin position="7"/>
        <end position="27"/>
    </location>
</feature>
<dbReference type="Proteomes" id="UP000196074">
    <property type="component" value="Unassembled WGS sequence"/>
</dbReference>
<dbReference type="InterPro" id="IPR003784">
    <property type="entry name" value="BioY"/>
</dbReference>
<evidence type="ECO:0000313" key="7">
    <source>
        <dbReference type="EMBL" id="RBR28867.1"/>
    </source>
</evidence>
<evidence type="ECO:0000256" key="3">
    <source>
        <dbReference type="SAM" id="Phobius"/>
    </source>
</evidence>
<accession>A0A0H2PZY8</accession>
<dbReference type="EMBL" id="JAXOGL010000011">
    <property type="protein sequence ID" value="MDZ5598112.1"/>
    <property type="molecule type" value="Genomic_DNA"/>
</dbReference>
<keyword evidence="2" id="KW-0813">Transport</keyword>
<dbReference type="AlphaFoldDB" id="A0A0H2PZY8"/>
<reference evidence="4" key="4">
    <citation type="submission" date="2023-03" db="EMBL/GenBank/DDBJ databases">
        <authorList>
            <person name="Shen W."/>
            <person name="Cai J."/>
        </authorList>
    </citation>
    <scope>NUCLEOTIDE SEQUENCE</scope>
    <source>
        <strain evidence="4">B245-2</strain>
    </source>
</reference>
<name>A0A0H2PZY8_9ENTE</name>
<keyword evidence="3" id="KW-1133">Transmembrane helix</keyword>
<feature type="transmembrane region" description="Helical" evidence="3">
    <location>
        <begin position="33"/>
        <end position="51"/>
    </location>
</feature>
<dbReference type="Proteomes" id="UP000252800">
    <property type="component" value="Unassembled WGS sequence"/>
</dbReference>
<dbReference type="Gene3D" id="1.10.1760.20">
    <property type="match status" value="1"/>
</dbReference>
<feature type="transmembrane region" description="Helical" evidence="3">
    <location>
        <begin position="111"/>
        <end position="139"/>
    </location>
</feature>
<dbReference type="PANTHER" id="PTHR34295">
    <property type="entry name" value="BIOTIN TRANSPORTER BIOY"/>
    <property type="match status" value="1"/>
</dbReference>
<dbReference type="EMBL" id="NFLC01000007">
    <property type="protein sequence ID" value="OUQ10784.1"/>
    <property type="molecule type" value="Genomic_DNA"/>
</dbReference>
<reference evidence="6" key="3">
    <citation type="journal article" date="2018" name="BMC Genomics">
        <title>Whole genome sequencing and function prediction of 133 gut anaerobes isolated from chicken caecum in pure cultures.</title>
        <authorList>
            <person name="Medvecky M."/>
            <person name="Cejkova D."/>
            <person name="Polansky O."/>
            <person name="Karasova D."/>
            <person name="Kubasova T."/>
            <person name="Cizek A."/>
            <person name="Rychlik I."/>
        </authorList>
    </citation>
    <scope>NUCLEOTIDE SEQUENCE</scope>
    <source>
        <strain evidence="6">An144</strain>
    </source>
</reference>
<feature type="transmembrane region" description="Helical" evidence="3">
    <location>
        <begin position="58"/>
        <end position="82"/>
    </location>
</feature>
<evidence type="ECO:0000313" key="6">
    <source>
        <dbReference type="EMBL" id="OUQ10784.1"/>
    </source>
</evidence>
<dbReference type="EMBL" id="LEOY01000012">
    <property type="protein sequence ID" value="RBR28867.1"/>
    <property type="molecule type" value="Genomic_DNA"/>
</dbReference>
<reference evidence="7 9" key="1">
    <citation type="submission" date="2015-06" db="EMBL/GenBank/DDBJ databases">
        <title>The Genome Sequence of Enterococcus cecorum 170AEA1.</title>
        <authorList>
            <consortium name="The Broad Institute Genomics Platform"/>
            <consortium name="The Broad Institute Genome Sequencing Center for Infectious Disease"/>
            <person name="Earl A.M."/>
            <person name="Van Tyne D."/>
            <person name="Lebreton F."/>
            <person name="Saavedra J.T."/>
            <person name="Gilmore M.S."/>
            <person name="Manson McGuire A."/>
            <person name="Clock S."/>
            <person name="Crupain M."/>
            <person name="Rangan U."/>
            <person name="Young S."/>
            <person name="Abouelleil A."/>
            <person name="Cao P."/>
            <person name="Chapman S.B."/>
            <person name="Griggs A."/>
            <person name="Priest M."/>
            <person name="Shea T."/>
            <person name="Wortman J."/>
            <person name="Nusbaum C."/>
            <person name="Birren B."/>
        </authorList>
    </citation>
    <scope>NUCLEOTIDE SEQUENCE [LARGE SCALE GENOMIC DNA]</scope>
    <source>
        <strain evidence="7 9">170AEA1</strain>
    </source>
</reference>
<feature type="transmembrane region" description="Helical" evidence="3">
    <location>
        <begin position="145"/>
        <end position="172"/>
    </location>
</feature>
<evidence type="ECO:0000256" key="2">
    <source>
        <dbReference type="PIRNR" id="PIRNR016661"/>
    </source>
</evidence>
<evidence type="ECO:0000313" key="5">
    <source>
        <dbReference type="EMBL" id="MDZ5598112.1"/>
    </source>
</evidence>
<dbReference type="Proteomes" id="UP001290582">
    <property type="component" value="Unassembled WGS sequence"/>
</dbReference>
<dbReference type="PANTHER" id="PTHR34295:SF1">
    <property type="entry name" value="BIOTIN TRANSPORTER BIOY"/>
    <property type="match status" value="1"/>
</dbReference>
<evidence type="ECO:0000256" key="1">
    <source>
        <dbReference type="ARBA" id="ARBA00010692"/>
    </source>
</evidence>
<reference evidence="5" key="5">
    <citation type="submission" date="2023-12" db="EMBL/GenBank/DDBJ databases">
        <title>Molecular genomic analyses of Enterococcus cecorum from sepsis oubreaks in broilers.</title>
        <authorList>
            <person name="Rhoads D."/>
            <person name="Alrubaye A."/>
        </authorList>
    </citation>
    <scope>NUCLEOTIDE SEQUENCE</scope>
    <source>
        <strain evidence="5">1755</strain>
    </source>
</reference>
<keyword evidence="2 3" id="KW-0472">Membrane</keyword>
<dbReference type="PIRSF" id="PIRSF016661">
    <property type="entry name" value="BioY"/>
    <property type="match status" value="1"/>
</dbReference>
<dbReference type="GO" id="GO:0015225">
    <property type="term" value="F:biotin transmembrane transporter activity"/>
    <property type="evidence" value="ECO:0007669"/>
    <property type="project" value="UniProtKB-UniRule"/>
</dbReference>
<sequence length="181" mass="19194">MKSPNRTFYLAFSAILLALLIICAQIVLPLPMIPLTLQPLGVGMIGTLLPLPWAGATILAYLALGALGLPVFAGAHGGIAAFLTPSGGYLPSFFVYAVLAALFLRNRQKTWINIFVANVCAAMIYLVLGSLWLCLPFIAGMSVKAALIAGTLPFALPVIGEIAVYTTIATALHKVMARRLR</sequence>
<protein>
    <recommendedName>
        <fullName evidence="2">Biotin transporter</fullName>
    </recommendedName>
</protein>
<comment type="caution">
    <text evidence="6">The sequence shown here is derived from an EMBL/GenBank/DDBJ whole genome shotgun (WGS) entry which is preliminary data.</text>
</comment>
<evidence type="ECO:0000313" key="9">
    <source>
        <dbReference type="Proteomes" id="UP000252800"/>
    </source>
</evidence>